<dbReference type="PANTHER" id="PTHR34473:SF2">
    <property type="entry name" value="UPF0699 TRANSMEMBRANE PROTEIN YDBT"/>
    <property type="match status" value="1"/>
</dbReference>
<evidence type="ECO:0000256" key="1">
    <source>
        <dbReference type="SAM" id="Phobius"/>
    </source>
</evidence>
<protein>
    <submittedName>
        <fullName evidence="3">PH domain-containing protein</fullName>
    </submittedName>
</protein>
<accession>A0ABT7ML51</accession>
<dbReference type="RefSeq" id="WP_214832675.1">
    <property type="nucleotide sequence ID" value="NZ_CP183077.1"/>
</dbReference>
<reference evidence="3 4" key="1">
    <citation type="submission" date="2023-06" db="EMBL/GenBank/DDBJ databases">
        <title>Influencing factors and mechanism of Cr(VI) reduction by facultative anaerobic Exiguobacterium sp. PY14.</title>
        <authorList>
            <person name="Zou L."/>
        </authorList>
    </citation>
    <scope>NUCLEOTIDE SEQUENCE [LARGE SCALE GENOMIC DNA]</scope>
    <source>
        <strain evidence="3 4">PY14</strain>
    </source>
</reference>
<comment type="caution">
    <text evidence="3">The sequence shown here is derived from an EMBL/GenBank/DDBJ whole genome shotgun (WGS) entry which is preliminary data.</text>
</comment>
<dbReference type="Pfam" id="PF03703">
    <property type="entry name" value="bPH_2"/>
    <property type="match status" value="1"/>
</dbReference>
<dbReference type="EMBL" id="JASWER010000001">
    <property type="protein sequence ID" value="MDL5376151.1"/>
    <property type="molecule type" value="Genomic_DNA"/>
</dbReference>
<feature type="transmembrane region" description="Helical" evidence="1">
    <location>
        <begin position="56"/>
        <end position="76"/>
    </location>
</feature>
<keyword evidence="1" id="KW-0812">Transmembrane</keyword>
<evidence type="ECO:0000313" key="3">
    <source>
        <dbReference type="EMBL" id="MDL5376151.1"/>
    </source>
</evidence>
<feature type="domain" description="YdbS-like PH" evidence="2">
    <location>
        <begin position="83"/>
        <end position="157"/>
    </location>
</feature>
<keyword evidence="1" id="KW-0472">Membrane</keyword>
<evidence type="ECO:0000313" key="4">
    <source>
        <dbReference type="Proteomes" id="UP001230807"/>
    </source>
</evidence>
<proteinExistence type="predicted"/>
<evidence type="ECO:0000259" key="2">
    <source>
        <dbReference type="Pfam" id="PF03703"/>
    </source>
</evidence>
<feature type="transmembrane region" description="Helical" evidence="1">
    <location>
        <begin position="28"/>
        <end position="50"/>
    </location>
</feature>
<dbReference type="PANTHER" id="PTHR34473">
    <property type="entry name" value="UPF0699 TRANSMEMBRANE PROTEIN YDBS"/>
    <property type="match status" value="1"/>
</dbReference>
<gene>
    <name evidence="3" type="ORF">QR695_03905</name>
</gene>
<keyword evidence="1" id="KW-1133">Transmembrane helix</keyword>
<organism evidence="3 4">
    <name type="scientific">Exiguobacterium mexicanum</name>
    <dbReference type="NCBI Taxonomy" id="340146"/>
    <lineage>
        <taxon>Bacteria</taxon>
        <taxon>Bacillati</taxon>
        <taxon>Bacillota</taxon>
        <taxon>Bacilli</taxon>
        <taxon>Bacillales</taxon>
        <taxon>Bacillales Family XII. Incertae Sedis</taxon>
        <taxon>Exiguobacterium</taxon>
    </lineage>
</organism>
<sequence>MSDIETTPTTFSGTLPIEARTVFRLSSAIFYLIGLVITGGLVAAALYFDWPTWLQYMMYALLAIDLIYSVIDIVVFQKWKQERFTYDVKPLEIRLHHGVITTNDVLIPMTKVQYVHAQQGPLLRKYGLQTITIGTAAGSHDIFAIEESFAKSLREQIAVYARIEEEDVI</sequence>
<dbReference type="Proteomes" id="UP001230807">
    <property type="component" value="Unassembled WGS sequence"/>
</dbReference>
<keyword evidence="4" id="KW-1185">Reference proteome</keyword>
<name>A0ABT7ML51_9BACL</name>
<dbReference type="InterPro" id="IPR005182">
    <property type="entry name" value="YdbS-like_PH"/>
</dbReference>